<evidence type="ECO:0000256" key="3">
    <source>
        <dbReference type="ARBA" id="ARBA00016864"/>
    </source>
</evidence>
<comment type="subcellular location">
    <subcellularLocation>
        <location evidence="1 10">Cell membrane</location>
        <topology evidence="1 10">Multi-pass membrane protein</topology>
    </subcellularLocation>
</comment>
<organism evidence="12 13">
    <name type="scientific">Thermodesulforhabdus norvegica</name>
    <dbReference type="NCBI Taxonomy" id="39841"/>
    <lineage>
        <taxon>Bacteria</taxon>
        <taxon>Pseudomonadati</taxon>
        <taxon>Thermodesulfobacteriota</taxon>
        <taxon>Syntrophobacteria</taxon>
        <taxon>Syntrophobacterales</taxon>
        <taxon>Thermodesulforhabdaceae</taxon>
        <taxon>Thermodesulforhabdus</taxon>
    </lineage>
</organism>
<evidence type="ECO:0000259" key="11">
    <source>
        <dbReference type="PROSITE" id="PS50928"/>
    </source>
</evidence>
<dbReference type="NCBIfam" id="TIGR00974">
    <property type="entry name" value="3a0107s02c"/>
    <property type="match status" value="1"/>
</dbReference>
<feature type="domain" description="ABC transmembrane type-1" evidence="11">
    <location>
        <begin position="69"/>
        <end position="271"/>
    </location>
</feature>
<keyword evidence="9 10" id="KW-0472">Membrane</keyword>
<protein>
    <recommendedName>
        <fullName evidence="3 10">Phosphate transport system permease protein PstA</fullName>
    </recommendedName>
</protein>
<feature type="transmembrane region" description="Helical" evidence="10">
    <location>
        <begin position="253"/>
        <end position="271"/>
    </location>
</feature>
<evidence type="ECO:0000256" key="2">
    <source>
        <dbReference type="ARBA" id="ARBA00007069"/>
    </source>
</evidence>
<evidence type="ECO:0000313" key="13">
    <source>
        <dbReference type="Proteomes" id="UP000199611"/>
    </source>
</evidence>
<dbReference type="RefSeq" id="WP_218148898.1">
    <property type="nucleotide sequence ID" value="NZ_FOUU01000012.1"/>
</dbReference>
<keyword evidence="13" id="KW-1185">Reference proteome</keyword>
<dbReference type="SUPFAM" id="SSF161098">
    <property type="entry name" value="MetI-like"/>
    <property type="match status" value="1"/>
</dbReference>
<dbReference type="PANTHER" id="PTHR42922:SF1">
    <property type="entry name" value="PHOSPHATE TRANSPORT SYSTEM PERMEASE PROTEIN PSTA"/>
    <property type="match status" value="1"/>
</dbReference>
<dbReference type="STRING" id="39841.SAMN05660836_02482"/>
<name>A0A1I4VW81_9BACT</name>
<feature type="transmembrane region" description="Helical" evidence="10">
    <location>
        <begin position="186"/>
        <end position="207"/>
    </location>
</feature>
<keyword evidence="6" id="KW-0592">Phosphate transport</keyword>
<feature type="transmembrane region" description="Helical" evidence="10">
    <location>
        <begin position="74"/>
        <end position="96"/>
    </location>
</feature>
<gene>
    <name evidence="12" type="ORF">SAMN05660836_02482</name>
</gene>
<evidence type="ECO:0000256" key="4">
    <source>
        <dbReference type="ARBA" id="ARBA00022448"/>
    </source>
</evidence>
<dbReference type="InterPro" id="IPR051408">
    <property type="entry name" value="Phosphate_transprt_permease"/>
</dbReference>
<keyword evidence="7 10" id="KW-0812">Transmembrane</keyword>
<dbReference type="Pfam" id="PF00528">
    <property type="entry name" value="BPD_transp_1"/>
    <property type="match status" value="1"/>
</dbReference>
<keyword evidence="5 10" id="KW-1003">Cell membrane</keyword>
<evidence type="ECO:0000256" key="1">
    <source>
        <dbReference type="ARBA" id="ARBA00004651"/>
    </source>
</evidence>
<reference evidence="13" key="1">
    <citation type="submission" date="2016-10" db="EMBL/GenBank/DDBJ databases">
        <authorList>
            <person name="Varghese N."/>
            <person name="Submissions S."/>
        </authorList>
    </citation>
    <scope>NUCLEOTIDE SEQUENCE [LARGE SCALE GENOMIC DNA]</scope>
    <source>
        <strain evidence="13">DSM 9990</strain>
    </source>
</reference>
<dbReference type="CDD" id="cd06261">
    <property type="entry name" value="TM_PBP2"/>
    <property type="match status" value="1"/>
</dbReference>
<dbReference type="GO" id="GO:0035435">
    <property type="term" value="P:phosphate ion transmembrane transport"/>
    <property type="evidence" value="ECO:0007669"/>
    <property type="project" value="InterPro"/>
</dbReference>
<proteinExistence type="inferred from homology"/>
<sequence length="282" mass="30734">MKAGSYRRRLIVNKFMEGLIFFFAFTSLFPLMLILFYLARKGIAVIDWQFISHLPRPIGEEGGGVLNAIVGTSMLILCAALMAVPLGVGAGLYLAEARESRLSYWTRVAVDILQGSPSIVLGVVVYIWVVKPMQSFSAISGSIALAIMMLPMVIYSTEETLKVIPDTLKEAALALGVPYYKTILKVIIPAGMSGITTGILIGVARIAGETAPLLFTAFGSPFLNLNALKPVAALPLVVFNYAISPYPQWWEQAWGASLLLAFLVLCLNLAAKMGTRRWKVQF</sequence>
<dbReference type="InterPro" id="IPR000515">
    <property type="entry name" value="MetI-like"/>
</dbReference>
<dbReference type="GO" id="GO:0005886">
    <property type="term" value="C:plasma membrane"/>
    <property type="evidence" value="ECO:0007669"/>
    <property type="project" value="UniProtKB-SubCell"/>
</dbReference>
<evidence type="ECO:0000256" key="7">
    <source>
        <dbReference type="ARBA" id="ARBA00022692"/>
    </source>
</evidence>
<dbReference type="InterPro" id="IPR035906">
    <property type="entry name" value="MetI-like_sf"/>
</dbReference>
<keyword evidence="4" id="KW-0813">Transport</keyword>
<dbReference type="AlphaFoldDB" id="A0A1I4VW81"/>
<feature type="transmembrane region" description="Helical" evidence="10">
    <location>
        <begin position="108"/>
        <end position="129"/>
    </location>
</feature>
<accession>A0A1I4VW81</accession>
<keyword evidence="8 10" id="KW-1133">Transmembrane helix</keyword>
<evidence type="ECO:0000313" key="12">
    <source>
        <dbReference type="EMBL" id="SFN05521.1"/>
    </source>
</evidence>
<evidence type="ECO:0000256" key="10">
    <source>
        <dbReference type="RuleBase" id="RU363043"/>
    </source>
</evidence>
<evidence type="ECO:0000256" key="9">
    <source>
        <dbReference type="ARBA" id="ARBA00023136"/>
    </source>
</evidence>
<evidence type="ECO:0000256" key="6">
    <source>
        <dbReference type="ARBA" id="ARBA00022592"/>
    </source>
</evidence>
<feature type="transmembrane region" description="Helical" evidence="10">
    <location>
        <begin position="135"/>
        <end position="155"/>
    </location>
</feature>
<dbReference type="Gene3D" id="1.10.3720.10">
    <property type="entry name" value="MetI-like"/>
    <property type="match status" value="1"/>
</dbReference>
<dbReference type="PROSITE" id="PS50928">
    <property type="entry name" value="ABC_TM1"/>
    <property type="match status" value="1"/>
</dbReference>
<feature type="transmembrane region" description="Helical" evidence="10">
    <location>
        <begin position="20"/>
        <end position="39"/>
    </location>
</feature>
<dbReference type="GO" id="GO:0005315">
    <property type="term" value="F:phosphate transmembrane transporter activity"/>
    <property type="evidence" value="ECO:0007669"/>
    <property type="project" value="InterPro"/>
</dbReference>
<evidence type="ECO:0000256" key="5">
    <source>
        <dbReference type="ARBA" id="ARBA00022475"/>
    </source>
</evidence>
<dbReference type="EMBL" id="FOUU01000012">
    <property type="protein sequence ID" value="SFN05521.1"/>
    <property type="molecule type" value="Genomic_DNA"/>
</dbReference>
<dbReference type="PANTHER" id="PTHR42922">
    <property type="entry name" value="PHOSPHATE TRANSPORT SYSTEM PERMEASE PROTEIN PSTA"/>
    <property type="match status" value="1"/>
</dbReference>
<evidence type="ECO:0000256" key="8">
    <source>
        <dbReference type="ARBA" id="ARBA00022989"/>
    </source>
</evidence>
<dbReference type="InterPro" id="IPR005672">
    <property type="entry name" value="Phosphate_PstA"/>
</dbReference>
<comment type="similarity">
    <text evidence="2 10">Belongs to the binding-protein-dependent transport system permease family. CysTW subfamily.</text>
</comment>
<dbReference type="Proteomes" id="UP000199611">
    <property type="component" value="Unassembled WGS sequence"/>
</dbReference>